<dbReference type="AlphaFoldDB" id="A0A6M6JLG8"/>
<dbReference type="EMBL" id="CP053564">
    <property type="protein sequence ID" value="QJY48043.1"/>
    <property type="molecule type" value="Genomic_DNA"/>
</dbReference>
<evidence type="ECO:0000259" key="4">
    <source>
        <dbReference type="SMART" id="SM00822"/>
    </source>
</evidence>
<dbReference type="PRINTS" id="PR00080">
    <property type="entry name" value="SDRFAMILY"/>
</dbReference>
<protein>
    <submittedName>
        <fullName evidence="5">SDR family NAD(P)-dependent oxidoreductase</fullName>
    </submittedName>
</protein>
<keyword evidence="6" id="KW-1185">Reference proteome</keyword>
<dbReference type="GO" id="GO:0016491">
    <property type="term" value="F:oxidoreductase activity"/>
    <property type="evidence" value="ECO:0007669"/>
    <property type="project" value="UniProtKB-KW"/>
</dbReference>
<dbReference type="InterPro" id="IPR057326">
    <property type="entry name" value="KR_dom"/>
</dbReference>
<evidence type="ECO:0000256" key="3">
    <source>
        <dbReference type="RuleBase" id="RU000363"/>
    </source>
</evidence>
<dbReference type="Proteomes" id="UP000505377">
    <property type="component" value="Chromosome"/>
</dbReference>
<dbReference type="InterPro" id="IPR036291">
    <property type="entry name" value="NAD(P)-bd_dom_sf"/>
</dbReference>
<proteinExistence type="inferred from homology"/>
<evidence type="ECO:0000256" key="2">
    <source>
        <dbReference type="ARBA" id="ARBA00023002"/>
    </source>
</evidence>
<dbReference type="InterPro" id="IPR020904">
    <property type="entry name" value="Sc_DH/Rdtase_CS"/>
</dbReference>
<dbReference type="Gene3D" id="3.40.50.720">
    <property type="entry name" value="NAD(P)-binding Rossmann-like Domain"/>
    <property type="match status" value="1"/>
</dbReference>
<dbReference type="InterPro" id="IPR051687">
    <property type="entry name" value="Peroxisomal_Beta-Oxidation"/>
</dbReference>
<dbReference type="Pfam" id="PF00106">
    <property type="entry name" value="adh_short"/>
    <property type="match status" value="1"/>
</dbReference>
<evidence type="ECO:0000313" key="5">
    <source>
        <dbReference type="EMBL" id="QJY48043.1"/>
    </source>
</evidence>
<dbReference type="RefSeq" id="WP_172161318.1">
    <property type="nucleotide sequence ID" value="NZ_CP053564.1"/>
</dbReference>
<evidence type="ECO:0000256" key="1">
    <source>
        <dbReference type="ARBA" id="ARBA00006484"/>
    </source>
</evidence>
<gene>
    <name evidence="5" type="ORF">HOP40_21415</name>
</gene>
<sequence>MGVLDGRVAIITGAGRGIGASIARLYVKQGAKVVVNDLGSAGDGTGADSGPAQTVAEQLNEEAGATVAVADGGDIAEVETGDRLLQTALDHFGKLDVLVNAAGILRDRMIFNLAPADWDAVIRVHLRGHYSTIRPASAHWRAQRNPDGHYRIINFTSDSGLHGSPGQPNYAAAKMGVVGLTQSLANGLARYGVTANAIAPGAATRLTAAIPDDKRVAVREDGPEEDARRSPDNIAAVVAHIGSEQTDWLSGRTISSSGFHVGLYNVPEEIASFDGRSPWEVEDLGAAFESTFRALADGLAPTPFAIQTAR</sequence>
<comment type="similarity">
    <text evidence="1 3">Belongs to the short-chain dehydrogenases/reductases (SDR) family.</text>
</comment>
<evidence type="ECO:0000313" key="6">
    <source>
        <dbReference type="Proteomes" id="UP000505377"/>
    </source>
</evidence>
<dbReference type="PANTHER" id="PTHR45024:SF2">
    <property type="entry name" value="SCP2 DOMAIN-CONTAINING PROTEIN"/>
    <property type="match status" value="1"/>
</dbReference>
<accession>A0A6M6JLG8</accession>
<dbReference type="SUPFAM" id="SSF51735">
    <property type="entry name" value="NAD(P)-binding Rossmann-fold domains"/>
    <property type="match status" value="1"/>
</dbReference>
<dbReference type="KEGG" id="pbro:HOP40_21415"/>
<reference evidence="5 6" key="1">
    <citation type="submission" date="2020-05" db="EMBL/GenBank/DDBJ databases">
        <authorList>
            <person name="Mo P."/>
        </authorList>
    </citation>
    <scope>NUCLEOTIDE SEQUENCE [LARGE SCALE GENOMIC DNA]</scope>
    <source>
        <strain evidence="5 6">Gen01</strain>
    </source>
</reference>
<dbReference type="InterPro" id="IPR002347">
    <property type="entry name" value="SDR_fam"/>
</dbReference>
<dbReference type="SMART" id="SM00822">
    <property type="entry name" value="PKS_KR"/>
    <property type="match status" value="1"/>
</dbReference>
<dbReference type="PRINTS" id="PR00081">
    <property type="entry name" value="GDHRDH"/>
</dbReference>
<keyword evidence="2" id="KW-0560">Oxidoreductase</keyword>
<name>A0A6M6JLG8_9PSEU</name>
<feature type="domain" description="Ketoreductase" evidence="4">
    <location>
        <begin position="7"/>
        <end position="201"/>
    </location>
</feature>
<organism evidence="5 6">
    <name type="scientific">Pseudonocardia broussonetiae</name>
    <dbReference type="NCBI Taxonomy" id="2736640"/>
    <lineage>
        <taxon>Bacteria</taxon>
        <taxon>Bacillati</taxon>
        <taxon>Actinomycetota</taxon>
        <taxon>Actinomycetes</taxon>
        <taxon>Pseudonocardiales</taxon>
        <taxon>Pseudonocardiaceae</taxon>
        <taxon>Pseudonocardia</taxon>
    </lineage>
</organism>
<dbReference type="PROSITE" id="PS00061">
    <property type="entry name" value="ADH_SHORT"/>
    <property type="match status" value="1"/>
</dbReference>
<dbReference type="PANTHER" id="PTHR45024">
    <property type="entry name" value="DEHYDROGENASES, SHORT CHAIN"/>
    <property type="match status" value="1"/>
</dbReference>